<dbReference type="Proteomes" id="UP000274271">
    <property type="component" value="Unassembled WGS sequence"/>
</dbReference>
<gene>
    <name evidence="1" type="ORF">EHT87_01355</name>
</gene>
<evidence type="ECO:0000313" key="1">
    <source>
        <dbReference type="EMBL" id="RRB16964.1"/>
    </source>
</evidence>
<organism evidence="1 2">
    <name type="scientific">Larkinella knui</name>
    <dbReference type="NCBI Taxonomy" id="2025310"/>
    <lineage>
        <taxon>Bacteria</taxon>
        <taxon>Pseudomonadati</taxon>
        <taxon>Bacteroidota</taxon>
        <taxon>Cytophagia</taxon>
        <taxon>Cytophagales</taxon>
        <taxon>Spirosomataceae</taxon>
        <taxon>Larkinella</taxon>
    </lineage>
</organism>
<comment type="caution">
    <text evidence="1">The sequence shown here is derived from an EMBL/GenBank/DDBJ whole genome shotgun (WGS) entry which is preliminary data.</text>
</comment>
<dbReference type="PROSITE" id="PS51257">
    <property type="entry name" value="PROKAR_LIPOPROTEIN"/>
    <property type="match status" value="1"/>
</dbReference>
<evidence type="ECO:0008006" key="3">
    <source>
        <dbReference type="Google" id="ProtNLM"/>
    </source>
</evidence>
<dbReference type="EMBL" id="RQJP01000001">
    <property type="protein sequence ID" value="RRB16964.1"/>
    <property type="molecule type" value="Genomic_DNA"/>
</dbReference>
<dbReference type="AlphaFoldDB" id="A0A3P1CVU4"/>
<accession>A0A3P1CVU4</accession>
<protein>
    <recommendedName>
        <fullName evidence="3">Lipoprotein</fullName>
    </recommendedName>
</protein>
<dbReference type="RefSeq" id="WP_124903095.1">
    <property type="nucleotide sequence ID" value="NZ_RQJP01000001.1"/>
</dbReference>
<keyword evidence="2" id="KW-1185">Reference proteome</keyword>
<reference evidence="1 2" key="1">
    <citation type="submission" date="2018-11" db="EMBL/GenBank/DDBJ databases">
        <authorList>
            <person name="Zhou Z."/>
            <person name="Wang G."/>
        </authorList>
    </citation>
    <scope>NUCLEOTIDE SEQUENCE [LARGE SCALE GENOMIC DNA]</scope>
    <source>
        <strain evidence="1 2">KCTC42998</strain>
    </source>
</reference>
<sequence length="122" mass="13116">MKTIYTQVSRTFLGFTFLTCVFGSCTVPDHYRVDSCSQISAMLAGCSGGYQLFVTINTTTNDPIGAVPAADAPAVLDPNEISSAGDDCLYKGNKIAPSKEATSLIITKPTFQYQYKCAPKVR</sequence>
<proteinExistence type="predicted"/>
<dbReference type="OrthoDB" id="955291at2"/>
<evidence type="ECO:0000313" key="2">
    <source>
        <dbReference type="Proteomes" id="UP000274271"/>
    </source>
</evidence>
<name>A0A3P1CVU4_9BACT</name>